<evidence type="ECO:0000313" key="1">
    <source>
        <dbReference type="EMBL" id="PNX89375.1"/>
    </source>
</evidence>
<name>A0A2K3MF02_TRIPR</name>
<gene>
    <name evidence="1" type="ORF">L195_g045494</name>
</gene>
<sequence>MTRTQWRRFQRKKKLAGKDAEAGGKTVVAQKAEVAKRPVKERLSIVLEEPTAETVKEVVEGEDDMDDDDLLDEGSDFDVMVNVVSILPLEYDVPTEVNEVEEDFEALNLSDHKPMCYYVMQNGCVEEQKAVFEKPDLGMQNHLKALFIRAKVNDVGVNTTRIDSFCCDFFATI</sequence>
<proteinExistence type="predicted"/>
<comment type="caution">
    <text evidence="1">The sequence shown here is derived from an EMBL/GenBank/DDBJ whole genome shotgun (WGS) entry which is preliminary data.</text>
</comment>
<reference evidence="1 2" key="1">
    <citation type="journal article" date="2014" name="Am. J. Bot.">
        <title>Genome assembly and annotation for red clover (Trifolium pratense; Fabaceae).</title>
        <authorList>
            <person name="Istvanek J."/>
            <person name="Jaros M."/>
            <person name="Krenek A."/>
            <person name="Repkova J."/>
        </authorList>
    </citation>
    <scope>NUCLEOTIDE SEQUENCE [LARGE SCALE GENOMIC DNA]</scope>
    <source>
        <strain evidence="2">cv. Tatra</strain>
        <tissue evidence="1">Young leaves</tissue>
    </source>
</reference>
<dbReference type="EMBL" id="ASHM01059589">
    <property type="protein sequence ID" value="PNX89375.1"/>
    <property type="molecule type" value="Genomic_DNA"/>
</dbReference>
<accession>A0A2K3MF02</accession>
<organism evidence="1 2">
    <name type="scientific">Trifolium pratense</name>
    <name type="common">Red clover</name>
    <dbReference type="NCBI Taxonomy" id="57577"/>
    <lineage>
        <taxon>Eukaryota</taxon>
        <taxon>Viridiplantae</taxon>
        <taxon>Streptophyta</taxon>
        <taxon>Embryophyta</taxon>
        <taxon>Tracheophyta</taxon>
        <taxon>Spermatophyta</taxon>
        <taxon>Magnoliopsida</taxon>
        <taxon>eudicotyledons</taxon>
        <taxon>Gunneridae</taxon>
        <taxon>Pentapetalae</taxon>
        <taxon>rosids</taxon>
        <taxon>fabids</taxon>
        <taxon>Fabales</taxon>
        <taxon>Fabaceae</taxon>
        <taxon>Papilionoideae</taxon>
        <taxon>50 kb inversion clade</taxon>
        <taxon>NPAAA clade</taxon>
        <taxon>Hologalegina</taxon>
        <taxon>IRL clade</taxon>
        <taxon>Trifolieae</taxon>
        <taxon>Trifolium</taxon>
    </lineage>
</organism>
<reference evidence="1 2" key="2">
    <citation type="journal article" date="2017" name="Front. Plant Sci.">
        <title>Gene Classification and Mining of Molecular Markers Useful in Red Clover (Trifolium pratense) Breeding.</title>
        <authorList>
            <person name="Istvanek J."/>
            <person name="Dluhosova J."/>
            <person name="Dluhos P."/>
            <person name="Patkova L."/>
            <person name="Nedelnik J."/>
            <person name="Repkova J."/>
        </authorList>
    </citation>
    <scope>NUCLEOTIDE SEQUENCE [LARGE SCALE GENOMIC DNA]</scope>
    <source>
        <strain evidence="2">cv. Tatra</strain>
        <tissue evidence="1">Young leaves</tissue>
    </source>
</reference>
<evidence type="ECO:0000313" key="2">
    <source>
        <dbReference type="Proteomes" id="UP000236291"/>
    </source>
</evidence>
<protein>
    <submittedName>
        <fullName evidence="1">Uncharacterized protein</fullName>
    </submittedName>
</protein>
<dbReference type="Proteomes" id="UP000236291">
    <property type="component" value="Unassembled WGS sequence"/>
</dbReference>
<dbReference type="AlphaFoldDB" id="A0A2K3MF02"/>